<dbReference type="AlphaFoldDB" id="A0A835PB20"/>
<protein>
    <submittedName>
        <fullName evidence="2">Uncharacterized protein</fullName>
    </submittedName>
</protein>
<sequence length="76" mass="8314">MHLIRIGNDVMIQGHEDCEDCGRLLGVFGGENGLGDGGELDGESAPCVGLGEDLYYSTFLRRRSKHMAANQSHYPF</sequence>
<gene>
    <name evidence="1" type="ORF">HPP92_027501</name>
    <name evidence="2" type="ORF">HPP92_027517</name>
</gene>
<evidence type="ECO:0000313" key="3">
    <source>
        <dbReference type="Proteomes" id="UP000636800"/>
    </source>
</evidence>
<organism evidence="2 3">
    <name type="scientific">Vanilla planifolia</name>
    <name type="common">Vanilla</name>
    <dbReference type="NCBI Taxonomy" id="51239"/>
    <lineage>
        <taxon>Eukaryota</taxon>
        <taxon>Viridiplantae</taxon>
        <taxon>Streptophyta</taxon>
        <taxon>Embryophyta</taxon>
        <taxon>Tracheophyta</taxon>
        <taxon>Spermatophyta</taxon>
        <taxon>Magnoliopsida</taxon>
        <taxon>Liliopsida</taxon>
        <taxon>Asparagales</taxon>
        <taxon>Orchidaceae</taxon>
        <taxon>Vanilloideae</taxon>
        <taxon>Vanilleae</taxon>
        <taxon>Vanilla</taxon>
    </lineage>
</organism>
<dbReference type="EMBL" id="JADCNL010000214">
    <property type="protein sequence ID" value="KAG0449130.1"/>
    <property type="molecule type" value="Genomic_DNA"/>
</dbReference>
<accession>A0A835PB20</accession>
<evidence type="ECO:0000313" key="2">
    <source>
        <dbReference type="EMBL" id="KAG0449130.1"/>
    </source>
</evidence>
<comment type="caution">
    <text evidence="2">The sequence shown here is derived from an EMBL/GenBank/DDBJ whole genome shotgun (WGS) entry which is preliminary data.</text>
</comment>
<dbReference type="Proteomes" id="UP000639772">
    <property type="component" value="Unassembled WGS sequence"/>
</dbReference>
<evidence type="ECO:0000313" key="4">
    <source>
        <dbReference type="Proteomes" id="UP000639772"/>
    </source>
</evidence>
<evidence type="ECO:0000313" key="1">
    <source>
        <dbReference type="EMBL" id="KAG0449079.1"/>
    </source>
</evidence>
<dbReference type="EMBL" id="JADCNM010000215">
    <property type="protein sequence ID" value="KAG0449079.1"/>
    <property type="molecule type" value="Genomic_DNA"/>
</dbReference>
<name>A0A835PB20_VANPL</name>
<reference evidence="3 4" key="1">
    <citation type="journal article" date="2020" name="Nat. Food">
        <title>A phased Vanilla planifolia genome enables genetic improvement of flavour and production.</title>
        <authorList>
            <person name="Hasing T."/>
            <person name="Tang H."/>
            <person name="Brym M."/>
            <person name="Khazi F."/>
            <person name="Huang T."/>
            <person name="Chambers A.H."/>
        </authorList>
    </citation>
    <scope>NUCLEOTIDE SEQUENCE [LARGE SCALE GENOMIC DNA]</scope>
    <source>
        <tissue evidence="2">Leaf</tissue>
    </source>
</reference>
<keyword evidence="3" id="KW-1185">Reference proteome</keyword>
<dbReference type="Proteomes" id="UP000636800">
    <property type="component" value="Unassembled WGS sequence"/>
</dbReference>
<proteinExistence type="predicted"/>